<dbReference type="HAMAP" id="MF_01974">
    <property type="entry name" value="MetAP_1"/>
    <property type="match status" value="1"/>
</dbReference>
<keyword evidence="4 6" id="KW-0479">Metal-binding</keyword>
<proteinExistence type="inferred from homology"/>
<dbReference type="NCBIfam" id="TIGR00500">
    <property type="entry name" value="met_pdase_I"/>
    <property type="match status" value="1"/>
</dbReference>
<dbReference type="InterPro" id="IPR036005">
    <property type="entry name" value="Creatinase/aminopeptidase-like"/>
</dbReference>
<evidence type="ECO:0000256" key="2">
    <source>
        <dbReference type="ARBA" id="ARBA00022438"/>
    </source>
</evidence>
<dbReference type="GO" id="GO:0004239">
    <property type="term" value="F:initiator methionyl aminopeptidase activity"/>
    <property type="evidence" value="ECO:0007669"/>
    <property type="project" value="UniProtKB-UniRule"/>
</dbReference>
<keyword evidence="3 6" id="KW-0645">Protease</keyword>
<protein>
    <recommendedName>
        <fullName evidence="6 7">Methionine aminopeptidase</fullName>
        <shortName evidence="6">MAP</shortName>
        <shortName evidence="6">MetAP</shortName>
        <ecNumber evidence="6 7">3.4.11.18</ecNumber>
    </recommendedName>
    <alternativeName>
        <fullName evidence="6">Peptidase M</fullName>
    </alternativeName>
</protein>
<dbReference type="GO" id="GO:0005829">
    <property type="term" value="C:cytosol"/>
    <property type="evidence" value="ECO:0007669"/>
    <property type="project" value="TreeGrafter"/>
</dbReference>
<dbReference type="CDD" id="cd01086">
    <property type="entry name" value="MetAP1"/>
    <property type="match status" value="1"/>
</dbReference>
<feature type="binding site" evidence="6">
    <location>
        <position position="175"/>
    </location>
    <ligand>
        <name>substrate</name>
    </ligand>
</feature>
<keyword evidence="2 6" id="KW-0031">Aminopeptidase</keyword>
<comment type="function">
    <text evidence="1 6">Removes the N-terminal methionine from nascent proteins. The N-terminal methionine is often cleaved when the second residue in the primary sequence is small and uncharged (Met-Ala-, Cys, Gly, Pro, Ser, Thr, or Val). Requires deformylation of the N(alpha)-formylated initiator methionine before it can be hydrolyzed.</text>
</comment>
<dbReference type="PANTHER" id="PTHR43330:SF17">
    <property type="entry name" value="METHIONINE AMINOPEPTIDASE"/>
    <property type="match status" value="1"/>
</dbReference>
<feature type="binding site" evidence="6">
    <location>
        <position position="105"/>
    </location>
    <ligand>
        <name>a divalent metal cation</name>
        <dbReference type="ChEBI" id="CHEBI:60240"/>
        <label>2</label>
        <note>catalytic</note>
    </ligand>
</feature>
<feature type="binding site" evidence="6">
    <location>
        <position position="105"/>
    </location>
    <ligand>
        <name>a divalent metal cation</name>
        <dbReference type="ChEBI" id="CHEBI:60240"/>
        <label>1</label>
    </ligand>
</feature>
<organism evidence="9 10">
    <name type="scientific">Vagococcus fluvialis bH819</name>
    <dbReference type="NCBI Taxonomy" id="1255619"/>
    <lineage>
        <taxon>Bacteria</taxon>
        <taxon>Bacillati</taxon>
        <taxon>Bacillota</taxon>
        <taxon>Bacilli</taxon>
        <taxon>Lactobacillales</taxon>
        <taxon>Enterococcaceae</taxon>
        <taxon>Vagococcus</taxon>
    </lineage>
</organism>
<comment type="similarity">
    <text evidence="6">Belongs to the peptidase M24A family. Methionine aminopeptidase type 1 subfamily.</text>
</comment>
<dbReference type="OrthoDB" id="9802055at2"/>
<feature type="domain" description="Peptidase M24" evidence="8">
    <location>
        <begin position="11"/>
        <end position="239"/>
    </location>
</feature>
<dbReference type="InterPro" id="IPR002467">
    <property type="entry name" value="Pept_M24A_MAP1"/>
</dbReference>
<evidence type="ECO:0000256" key="3">
    <source>
        <dbReference type="ARBA" id="ARBA00022670"/>
    </source>
</evidence>
<dbReference type="Pfam" id="PF00557">
    <property type="entry name" value="Peptidase_M24"/>
    <property type="match status" value="1"/>
</dbReference>
<accession>A0A1X6WQ20</accession>
<dbReference type="PRINTS" id="PR00599">
    <property type="entry name" value="MAPEPTIDASE"/>
</dbReference>
<sequence length="254" mass="28251">MITIKSPREIELMKKSGELLADVHKELRTFIVPGITTLEIEKFVRNYIESHGGIAAQIGFEGYKYATCISVNDEICHGFPKKQVLKNNDLVKVDMCIDLNGAISDSCWAYVVGEGSEDVKRLMEVTKKALYLGIEQAQEGNRTGDIGYAIQTYVEKEGYSVVRDFIAHGIGPSIHEEPFFAHYGEKGKGIRLKEGMTITIEPMVNIGSWQMKMESNGWESKTLDGSLSCQYEHSLAITKNGPVILTSQGEEGTY</sequence>
<dbReference type="InterPro" id="IPR000994">
    <property type="entry name" value="Pept_M24"/>
</dbReference>
<dbReference type="GO" id="GO:0006508">
    <property type="term" value="P:proteolysis"/>
    <property type="evidence" value="ECO:0007669"/>
    <property type="project" value="UniProtKB-KW"/>
</dbReference>
<dbReference type="GO" id="GO:0070006">
    <property type="term" value="F:metalloaminopeptidase activity"/>
    <property type="evidence" value="ECO:0007669"/>
    <property type="project" value="UniProtKB-UniRule"/>
</dbReference>
<dbReference type="AlphaFoldDB" id="A0A1X6WQ20"/>
<dbReference type="GO" id="GO:0046872">
    <property type="term" value="F:metal ion binding"/>
    <property type="evidence" value="ECO:0007669"/>
    <property type="project" value="UniProtKB-UniRule"/>
</dbReference>
<dbReference type="EC" id="3.4.11.18" evidence="6 7"/>
<dbReference type="InterPro" id="IPR001714">
    <property type="entry name" value="Pept_M24_MAP"/>
</dbReference>
<keyword evidence="5 6" id="KW-0378">Hydrolase</keyword>
<evidence type="ECO:0000313" key="9">
    <source>
        <dbReference type="EMBL" id="SLM86370.1"/>
    </source>
</evidence>
<evidence type="ECO:0000256" key="5">
    <source>
        <dbReference type="ARBA" id="ARBA00022801"/>
    </source>
</evidence>
<feature type="binding site" evidence="6">
    <location>
        <position position="94"/>
    </location>
    <ligand>
        <name>a divalent metal cation</name>
        <dbReference type="ChEBI" id="CHEBI:60240"/>
        <label>1</label>
    </ligand>
</feature>
<comment type="cofactor">
    <cofactor evidence="6">
        <name>Co(2+)</name>
        <dbReference type="ChEBI" id="CHEBI:48828"/>
    </cofactor>
    <cofactor evidence="6">
        <name>Zn(2+)</name>
        <dbReference type="ChEBI" id="CHEBI:29105"/>
    </cofactor>
    <cofactor evidence="6">
        <name>Mn(2+)</name>
        <dbReference type="ChEBI" id="CHEBI:29035"/>
    </cofactor>
    <cofactor evidence="6">
        <name>Fe(2+)</name>
        <dbReference type="ChEBI" id="CHEBI:29033"/>
    </cofactor>
    <text evidence="6">Binds 2 divalent metal cations per subunit. Has a high-affinity and a low affinity metal-binding site. The true nature of the physiological cofactor is under debate. The enzyme is active with cobalt, zinc, manganese or divalent iron ions. Most likely, methionine aminopeptidases function as mononuclear Fe(2+)-metalloproteases under physiological conditions, and the catalytically relevant metal-binding site has been assigned to the histidine-containing high-affinity site.</text>
</comment>
<feature type="binding site" evidence="6">
    <location>
        <position position="232"/>
    </location>
    <ligand>
        <name>a divalent metal cation</name>
        <dbReference type="ChEBI" id="CHEBI:60240"/>
        <label>2</label>
        <note>catalytic</note>
    </ligand>
</feature>
<evidence type="ECO:0000256" key="4">
    <source>
        <dbReference type="ARBA" id="ARBA00022723"/>
    </source>
</evidence>
<dbReference type="Proteomes" id="UP000195918">
    <property type="component" value="Unassembled WGS sequence"/>
</dbReference>
<evidence type="ECO:0000313" key="10">
    <source>
        <dbReference type="Proteomes" id="UP000195918"/>
    </source>
</evidence>
<feature type="binding site" evidence="6">
    <location>
        <position position="232"/>
    </location>
    <ligand>
        <name>a divalent metal cation</name>
        <dbReference type="ChEBI" id="CHEBI:60240"/>
        <label>1</label>
    </ligand>
</feature>
<gene>
    <name evidence="6" type="primary">map</name>
    <name evidence="9" type="ORF">FM121_09785</name>
</gene>
<feature type="binding site" evidence="6">
    <location>
        <position position="77"/>
    </location>
    <ligand>
        <name>substrate</name>
    </ligand>
</feature>
<dbReference type="Gene3D" id="3.90.230.10">
    <property type="entry name" value="Creatinase/methionine aminopeptidase superfamily"/>
    <property type="match status" value="1"/>
</dbReference>
<evidence type="ECO:0000256" key="6">
    <source>
        <dbReference type="HAMAP-Rule" id="MF_01974"/>
    </source>
</evidence>
<name>A0A1X6WQ20_9ENTE</name>
<evidence type="ECO:0000259" key="8">
    <source>
        <dbReference type="Pfam" id="PF00557"/>
    </source>
</evidence>
<dbReference type="EMBL" id="FWFD01000015">
    <property type="protein sequence ID" value="SLM86370.1"/>
    <property type="molecule type" value="Genomic_DNA"/>
</dbReference>
<feature type="binding site" evidence="6">
    <location>
        <position position="201"/>
    </location>
    <ligand>
        <name>a divalent metal cation</name>
        <dbReference type="ChEBI" id="CHEBI:60240"/>
        <label>2</label>
        <note>catalytic</note>
    </ligand>
</feature>
<dbReference type="SUPFAM" id="SSF55920">
    <property type="entry name" value="Creatinase/aminopeptidase"/>
    <property type="match status" value="1"/>
</dbReference>
<comment type="catalytic activity">
    <reaction evidence="6 7">
        <text>Release of N-terminal amino acids, preferentially methionine, from peptides and arylamides.</text>
        <dbReference type="EC" id="3.4.11.18"/>
    </reaction>
</comment>
<comment type="subunit">
    <text evidence="6">Monomer.</text>
</comment>
<evidence type="ECO:0000256" key="1">
    <source>
        <dbReference type="ARBA" id="ARBA00002521"/>
    </source>
</evidence>
<dbReference type="RefSeq" id="WP_086952002.1">
    <property type="nucleotide sequence ID" value="NZ_FWFD01000015.1"/>
</dbReference>
<evidence type="ECO:0000256" key="7">
    <source>
        <dbReference type="RuleBase" id="RU003653"/>
    </source>
</evidence>
<dbReference type="PANTHER" id="PTHR43330">
    <property type="entry name" value="METHIONINE AMINOPEPTIDASE"/>
    <property type="match status" value="1"/>
</dbReference>
<feature type="binding site" evidence="6">
    <location>
        <position position="168"/>
    </location>
    <ligand>
        <name>a divalent metal cation</name>
        <dbReference type="ChEBI" id="CHEBI:60240"/>
        <label>2</label>
        <note>catalytic</note>
    </ligand>
</feature>
<reference evidence="10" key="1">
    <citation type="submission" date="2017-02" db="EMBL/GenBank/DDBJ databases">
        <authorList>
            <person name="Dridi B."/>
        </authorList>
    </citation>
    <scope>NUCLEOTIDE SEQUENCE [LARGE SCALE GENOMIC DNA]</scope>
    <source>
        <strain evidence="10">bH819</strain>
    </source>
</reference>
<keyword evidence="10" id="KW-1185">Reference proteome</keyword>